<comment type="caution">
    <text evidence="4">The sequence shown here is derived from an EMBL/GenBank/DDBJ whole genome shotgun (WGS) entry which is preliminary data.</text>
</comment>
<dbReference type="PANTHER" id="PTHR31302:SF31">
    <property type="entry name" value="PHOSPHODIESTERASE YAEI"/>
    <property type="match status" value="1"/>
</dbReference>
<dbReference type="EMBL" id="JAJEPS010000003">
    <property type="protein sequence ID" value="MCC2125414.1"/>
    <property type="molecule type" value="Genomic_DNA"/>
</dbReference>
<keyword evidence="5" id="KW-1185">Reference proteome</keyword>
<protein>
    <submittedName>
        <fullName evidence="4">Metallophosphoesterase</fullName>
    </submittedName>
</protein>
<dbReference type="GO" id="GO:0046872">
    <property type="term" value="F:metal ion binding"/>
    <property type="evidence" value="ECO:0007669"/>
    <property type="project" value="UniProtKB-KW"/>
</dbReference>
<reference evidence="4 5" key="1">
    <citation type="submission" date="2021-10" db="EMBL/GenBank/DDBJ databases">
        <title>Anaerobic single-cell dispensing facilitates the cultivation of human gut bacteria.</title>
        <authorList>
            <person name="Afrizal A."/>
        </authorList>
    </citation>
    <scope>NUCLEOTIDE SEQUENCE [LARGE SCALE GENOMIC DNA]</scope>
    <source>
        <strain evidence="4 5">CLA-AA-H276</strain>
    </source>
</reference>
<dbReference type="Gene3D" id="3.60.21.10">
    <property type="match status" value="1"/>
</dbReference>
<dbReference type="GO" id="GO:0008758">
    <property type="term" value="F:UDP-2,3-diacylglucosamine hydrolase activity"/>
    <property type="evidence" value="ECO:0007669"/>
    <property type="project" value="TreeGrafter"/>
</dbReference>
<gene>
    <name evidence="4" type="ORF">LKD36_04385</name>
</gene>
<accession>A0AAE3A6H4</accession>
<dbReference type="SUPFAM" id="SSF56300">
    <property type="entry name" value="Metallo-dependent phosphatases"/>
    <property type="match status" value="1"/>
</dbReference>
<dbReference type="InterPro" id="IPR029052">
    <property type="entry name" value="Metallo-depent_PP-like"/>
</dbReference>
<dbReference type="PANTHER" id="PTHR31302">
    <property type="entry name" value="TRANSMEMBRANE PROTEIN WITH METALLOPHOSPHOESTERASE DOMAIN-RELATED"/>
    <property type="match status" value="1"/>
</dbReference>
<feature type="domain" description="Calcineurin-like phosphoesterase" evidence="3">
    <location>
        <begin position="27"/>
        <end position="207"/>
    </location>
</feature>
<evidence type="ECO:0000259" key="3">
    <source>
        <dbReference type="Pfam" id="PF00149"/>
    </source>
</evidence>
<dbReference type="RefSeq" id="WP_308458857.1">
    <property type="nucleotide sequence ID" value="NZ_JAJEPS010000003.1"/>
</dbReference>
<keyword evidence="1" id="KW-0479">Metal-binding</keyword>
<organism evidence="4 5">
    <name type="scientific">Hominiventricola filiformis</name>
    <dbReference type="NCBI Taxonomy" id="2885352"/>
    <lineage>
        <taxon>Bacteria</taxon>
        <taxon>Bacillati</taxon>
        <taxon>Bacillota</taxon>
        <taxon>Clostridia</taxon>
        <taxon>Lachnospirales</taxon>
        <taxon>Lachnospiraceae</taxon>
        <taxon>Hominiventricola</taxon>
    </lineage>
</organism>
<sequence length="271" mass="30968">MEKKRKLETVRYTIKSEKLPRKMRPLKLVMLADLHDRLWGEHQRFLADKIEKLQGDLVLCAGDMLIAEKCAAMDHAVQLFEELKKRKIPVICGNGNHESRMRQCPETYGTQYEIYSRRLTACGVRILTDEVMDFSWEGQKIRIYGYELPLSFYKKFRQLPFEGQDLREKFGIPDPEAFHILLAHNPVYFDTYAAWGADLTLSGHLHGGIIRIPGIGGLITPQAQLFPKYDRGLISVNGKYMVVSAGLGEHTVPIRIFNPPQLILITVEGNA</sequence>
<dbReference type="InterPro" id="IPR004843">
    <property type="entry name" value="Calcineurin-like_PHP"/>
</dbReference>
<dbReference type="Proteomes" id="UP001198220">
    <property type="component" value="Unassembled WGS sequence"/>
</dbReference>
<dbReference type="AlphaFoldDB" id="A0AAE3A6H4"/>
<evidence type="ECO:0000313" key="5">
    <source>
        <dbReference type="Proteomes" id="UP001198220"/>
    </source>
</evidence>
<dbReference type="GO" id="GO:0009245">
    <property type="term" value="P:lipid A biosynthetic process"/>
    <property type="evidence" value="ECO:0007669"/>
    <property type="project" value="TreeGrafter"/>
</dbReference>
<evidence type="ECO:0000256" key="2">
    <source>
        <dbReference type="ARBA" id="ARBA00022801"/>
    </source>
</evidence>
<evidence type="ECO:0000256" key="1">
    <source>
        <dbReference type="ARBA" id="ARBA00022723"/>
    </source>
</evidence>
<name>A0AAE3A6H4_9FIRM</name>
<proteinExistence type="predicted"/>
<dbReference type="Pfam" id="PF00149">
    <property type="entry name" value="Metallophos"/>
    <property type="match status" value="1"/>
</dbReference>
<keyword evidence="2" id="KW-0378">Hydrolase</keyword>
<dbReference type="GO" id="GO:0016020">
    <property type="term" value="C:membrane"/>
    <property type="evidence" value="ECO:0007669"/>
    <property type="project" value="GOC"/>
</dbReference>
<dbReference type="InterPro" id="IPR051158">
    <property type="entry name" value="Metallophosphoesterase_sf"/>
</dbReference>
<evidence type="ECO:0000313" key="4">
    <source>
        <dbReference type="EMBL" id="MCC2125414.1"/>
    </source>
</evidence>